<sequence>MSAPQPKQANPFCKSKENRKKKESVVRSLFIFATYFIILCAFCIFGDIIIKGAPVLLTKGTDFLTRKPQTLNVLEVEKADNIQIPEENFDAILSTNARVEEVFANIKDIERVFKYTEFEVQPGSIIGEGYLKNLEKQNDDFYLRYDERDTTTPVAFTLDADKQFTLNANEFESFKKFAPELIPAEVETKELNLSKFKVTVAQGEYPMGKAAHDALVPTDLIFQMRQTFADDEPDKINQVVIPETQTITIESGAFFMAFSEDERGTLPVASQETIPQKTTFYNFTLPAGTHTLSPQALDIISSKGATSQHNTAKGSIVFNNKKPISLHAPADEYKTLVSENPGLVTSNEKAVEEAESYISFSITKDTELRLDIEDYEAISLANQDTGKFRTLSEKTHSYSGGGILGPIVGTALLVIICMIVALFTGIATSVYLNEYAAQGNFIKSVRLAMLNLAGVPSIVFGLFGLGLFVILAPTITSTPNAESKFIIPLVPIASEPGQREIENKKIYVETEEMKTSELADKASAANSTLFYDGWTYISFQGWGTCMLAGGFTLAIMVMPVIITSCEESLSAVPMGFREASLALGATKWQSIRTAVLPYAFPGILTASILGITRVAGETAPIMFTAAVAERSDLPWEAIHETGFDAFLAFLQQSVQALPYHIYTVAGRIPQSEYTEPMQYGSVLVFMMIVMSFAAFSVWLRIRIRNKIKW</sequence>
<reference evidence="8" key="1">
    <citation type="journal article" date="2019" name="Int. J. Syst. Evol. Microbiol.">
        <title>The Global Catalogue of Microorganisms (GCM) 10K type strain sequencing project: providing services to taxonomists for standard genome sequencing and annotation.</title>
        <authorList>
            <consortium name="The Broad Institute Genomics Platform"/>
            <consortium name="The Broad Institute Genome Sequencing Center for Infectious Disease"/>
            <person name="Wu L."/>
            <person name="Ma J."/>
        </authorList>
    </citation>
    <scope>NUCLEOTIDE SEQUENCE [LARGE SCALE GENOMIC DNA]</scope>
    <source>
        <strain evidence="8">JCM 16545</strain>
    </source>
</reference>
<keyword evidence="8" id="KW-1185">Reference proteome</keyword>
<organism evidence="7 8">
    <name type="scientific">Rubritalea spongiae</name>
    <dbReference type="NCBI Taxonomy" id="430797"/>
    <lineage>
        <taxon>Bacteria</taxon>
        <taxon>Pseudomonadati</taxon>
        <taxon>Verrucomicrobiota</taxon>
        <taxon>Verrucomicrobiia</taxon>
        <taxon>Verrucomicrobiales</taxon>
        <taxon>Rubritaleaceae</taxon>
        <taxon>Rubritalea</taxon>
    </lineage>
</organism>
<feature type="transmembrane region" description="Helical" evidence="5">
    <location>
        <begin position="679"/>
        <end position="699"/>
    </location>
</feature>
<dbReference type="Pfam" id="PF00528">
    <property type="entry name" value="BPD_transp_1"/>
    <property type="match status" value="1"/>
</dbReference>
<gene>
    <name evidence="7" type="ORF">ACFSQZ_12750</name>
</gene>
<comment type="caution">
    <text evidence="7">The sequence shown here is derived from an EMBL/GenBank/DDBJ whole genome shotgun (WGS) entry which is preliminary data.</text>
</comment>
<evidence type="ECO:0000256" key="1">
    <source>
        <dbReference type="ARBA" id="ARBA00004651"/>
    </source>
</evidence>
<dbReference type="CDD" id="cd06261">
    <property type="entry name" value="TM_PBP2"/>
    <property type="match status" value="1"/>
</dbReference>
<evidence type="ECO:0000256" key="4">
    <source>
        <dbReference type="ARBA" id="ARBA00023136"/>
    </source>
</evidence>
<comment type="similarity">
    <text evidence="5">Belongs to the binding-protein-dependent transport system permease family.</text>
</comment>
<feature type="transmembrane region" description="Helical" evidence="5">
    <location>
        <begin position="452"/>
        <end position="475"/>
    </location>
</feature>
<dbReference type="PANTHER" id="PTHR43470:SF3">
    <property type="entry name" value="PHOSPHATE TRANSPORT SYSTEM PERMEASE PROTEIN PSTA-RELATED"/>
    <property type="match status" value="1"/>
</dbReference>
<comment type="subcellular location">
    <subcellularLocation>
        <location evidence="1 5">Cell membrane</location>
        <topology evidence="1 5">Multi-pass membrane protein</topology>
    </subcellularLocation>
</comment>
<evidence type="ECO:0000313" key="7">
    <source>
        <dbReference type="EMBL" id="MFD2277342.1"/>
    </source>
</evidence>
<evidence type="ECO:0000313" key="8">
    <source>
        <dbReference type="Proteomes" id="UP001597297"/>
    </source>
</evidence>
<dbReference type="InterPro" id="IPR000515">
    <property type="entry name" value="MetI-like"/>
</dbReference>
<dbReference type="SUPFAM" id="SSF161098">
    <property type="entry name" value="MetI-like"/>
    <property type="match status" value="1"/>
</dbReference>
<dbReference type="InterPro" id="IPR035906">
    <property type="entry name" value="MetI-like_sf"/>
</dbReference>
<keyword evidence="2 5" id="KW-0812">Transmembrane</keyword>
<evidence type="ECO:0000256" key="2">
    <source>
        <dbReference type="ARBA" id="ARBA00022692"/>
    </source>
</evidence>
<feature type="transmembrane region" description="Helical" evidence="5">
    <location>
        <begin position="539"/>
        <end position="562"/>
    </location>
</feature>
<dbReference type="RefSeq" id="WP_377093873.1">
    <property type="nucleotide sequence ID" value="NZ_JBHSJM010000001.1"/>
</dbReference>
<dbReference type="EMBL" id="JBHUJC010000041">
    <property type="protein sequence ID" value="MFD2277342.1"/>
    <property type="molecule type" value="Genomic_DNA"/>
</dbReference>
<dbReference type="PROSITE" id="PS50928">
    <property type="entry name" value="ABC_TM1"/>
    <property type="match status" value="1"/>
</dbReference>
<dbReference type="PANTHER" id="PTHR43470">
    <property type="entry name" value="PHOSPHATE TRANSPORT SYSTEM PERMEASE PROTEIN PSTA-RELATED"/>
    <property type="match status" value="1"/>
</dbReference>
<protein>
    <submittedName>
        <fullName evidence="7">PstA family ABC transporter permease</fullName>
    </submittedName>
</protein>
<feature type="transmembrane region" description="Helical" evidence="5">
    <location>
        <begin position="595"/>
        <end position="615"/>
    </location>
</feature>
<evidence type="ECO:0000256" key="3">
    <source>
        <dbReference type="ARBA" id="ARBA00022989"/>
    </source>
</evidence>
<proteinExistence type="inferred from homology"/>
<evidence type="ECO:0000259" key="6">
    <source>
        <dbReference type="PROSITE" id="PS50928"/>
    </source>
</evidence>
<accession>A0ABW5E4J2</accession>
<feature type="domain" description="ABC transmembrane type-1" evidence="6">
    <location>
        <begin position="407"/>
        <end position="694"/>
    </location>
</feature>
<dbReference type="Proteomes" id="UP001597297">
    <property type="component" value="Unassembled WGS sequence"/>
</dbReference>
<name>A0ABW5E4J2_9BACT</name>
<keyword evidence="4 5" id="KW-0472">Membrane</keyword>
<keyword evidence="3 5" id="KW-1133">Transmembrane helix</keyword>
<feature type="transmembrane region" description="Helical" evidence="5">
    <location>
        <begin position="29"/>
        <end position="50"/>
    </location>
</feature>
<evidence type="ECO:0000256" key="5">
    <source>
        <dbReference type="RuleBase" id="RU363032"/>
    </source>
</evidence>
<feature type="transmembrane region" description="Helical" evidence="5">
    <location>
        <begin position="403"/>
        <end position="432"/>
    </location>
</feature>
<keyword evidence="5" id="KW-0813">Transport</keyword>
<dbReference type="Gene3D" id="1.10.3720.10">
    <property type="entry name" value="MetI-like"/>
    <property type="match status" value="1"/>
</dbReference>